<gene>
    <name evidence="2" type="ordered locus">P700755_001776</name>
</gene>
<dbReference type="KEGG" id="ptq:P700755_001776"/>
<dbReference type="eggNOG" id="COG0645">
    <property type="taxonomic scope" value="Bacteria"/>
</dbReference>
<feature type="coiled-coil region" evidence="1">
    <location>
        <begin position="49"/>
        <end position="76"/>
    </location>
</feature>
<keyword evidence="3" id="KW-1185">Reference proteome</keyword>
<name>K4IDG5_PSYTT</name>
<reference evidence="2" key="2">
    <citation type="submission" date="2012-09" db="EMBL/GenBank/DDBJ databases">
        <title>The complete sequence of Psychroflexus torquis an extreme psychrophile from sea-ice that is stimulated by light.</title>
        <authorList>
            <person name="Feng S."/>
            <person name="Powell S.M."/>
            <person name="Bowman J.P."/>
        </authorList>
    </citation>
    <scope>NUCLEOTIDE SEQUENCE [LARGE SCALE GENOMIC DNA]</scope>
    <source>
        <strain evidence="2">ATCC 700755</strain>
    </source>
</reference>
<dbReference type="Proteomes" id="UP000008514">
    <property type="component" value="Chromosome"/>
</dbReference>
<sequence length="165" mass="19337">MIHLIVGNTGSGKTTYSSELKGKTKGIIFSIDKWNKTLFLDDKKSTDGLEWFLERIERAEKMIMDLIRQLENSETDSILDLGLSKFTHREKFREFSKLNGYELKTHFLDISKETRLNRVTKRNTEKGKTFEFVVSKEDFSFMENWFEKPNEKELIGGIIITEKNV</sequence>
<dbReference type="RefSeq" id="WP_015024212.1">
    <property type="nucleotide sequence ID" value="NC_018721.1"/>
</dbReference>
<dbReference type="Pfam" id="PF13671">
    <property type="entry name" value="AAA_33"/>
    <property type="match status" value="1"/>
</dbReference>
<dbReference type="EMBL" id="CP003879">
    <property type="protein sequence ID" value="AFU68617.1"/>
    <property type="molecule type" value="Genomic_DNA"/>
</dbReference>
<organism evidence="2 3">
    <name type="scientific">Psychroflexus torquis (strain ATCC 700755 / CIP 106069 / ACAM 623)</name>
    <dbReference type="NCBI Taxonomy" id="313595"/>
    <lineage>
        <taxon>Bacteria</taxon>
        <taxon>Pseudomonadati</taxon>
        <taxon>Bacteroidota</taxon>
        <taxon>Flavobacteriia</taxon>
        <taxon>Flavobacteriales</taxon>
        <taxon>Flavobacteriaceae</taxon>
        <taxon>Psychroflexus</taxon>
    </lineage>
</organism>
<dbReference type="STRING" id="313595.P700755_001776"/>
<protein>
    <submittedName>
        <fullName evidence="2">Uncharacterized protein</fullName>
    </submittedName>
</protein>
<dbReference type="Gene3D" id="3.40.50.300">
    <property type="entry name" value="P-loop containing nucleotide triphosphate hydrolases"/>
    <property type="match status" value="1"/>
</dbReference>
<reference evidence="2" key="1">
    <citation type="submission" date="2006-03" db="EMBL/GenBank/DDBJ databases">
        <authorList>
            <person name="Bowman J."/>
            <person name="Ferriera S."/>
            <person name="Johnson J."/>
            <person name="Kravitz S."/>
            <person name="Halpern A."/>
            <person name="Remington K."/>
            <person name="Beeson K."/>
            <person name="Tran B."/>
            <person name="Rogers Y.-H."/>
            <person name="Friedman R."/>
            <person name="Venter J.C."/>
        </authorList>
    </citation>
    <scope>NUCLEOTIDE SEQUENCE [LARGE SCALE GENOMIC DNA]</scope>
    <source>
        <strain evidence="2">ATCC 700755</strain>
    </source>
</reference>
<evidence type="ECO:0000313" key="3">
    <source>
        <dbReference type="Proteomes" id="UP000008514"/>
    </source>
</evidence>
<evidence type="ECO:0000313" key="2">
    <source>
        <dbReference type="EMBL" id="AFU68617.1"/>
    </source>
</evidence>
<dbReference type="InterPro" id="IPR027417">
    <property type="entry name" value="P-loop_NTPase"/>
</dbReference>
<proteinExistence type="predicted"/>
<keyword evidence="1" id="KW-0175">Coiled coil</keyword>
<dbReference type="AlphaFoldDB" id="K4IDG5"/>
<dbReference type="SUPFAM" id="SSF52540">
    <property type="entry name" value="P-loop containing nucleoside triphosphate hydrolases"/>
    <property type="match status" value="1"/>
</dbReference>
<accession>K4IDG5</accession>
<dbReference type="OrthoDB" id="531205at2"/>
<dbReference type="HOGENOM" id="CLU_105030_1_0_10"/>
<evidence type="ECO:0000256" key="1">
    <source>
        <dbReference type="SAM" id="Coils"/>
    </source>
</evidence>